<dbReference type="VEuPathDB" id="FungiDB:ASPVEDRAFT_54023"/>
<organism evidence="2 3">
    <name type="scientific">Aspergillus versicolor CBS 583.65</name>
    <dbReference type="NCBI Taxonomy" id="1036611"/>
    <lineage>
        <taxon>Eukaryota</taxon>
        <taxon>Fungi</taxon>
        <taxon>Dikarya</taxon>
        <taxon>Ascomycota</taxon>
        <taxon>Pezizomycotina</taxon>
        <taxon>Eurotiomycetes</taxon>
        <taxon>Eurotiomycetidae</taxon>
        <taxon>Eurotiales</taxon>
        <taxon>Aspergillaceae</taxon>
        <taxon>Aspergillus</taxon>
        <taxon>Aspergillus subgen. Nidulantes</taxon>
    </lineage>
</organism>
<feature type="compositionally biased region" description="Polar residues" evidence="1">
    <location>
        <begin position="339"/>
        <end position="351"/>
    </location>
</feature>
<protein>
    <submittedName>
        <fullName evidence="2">Uncharacterized protein</fullName>
    </submittedName>
</protein>
<dbReference type="AlphaFoldDB" id="A0A1L9PQ87"/>
<dbReference type="GeneID" id="63730384"/>
<evidence type="ECO:0000256" key="1">
    <source>
        <dbReference type="SAM" id="MobiDB-lite"/>
    </source>
</evidence>
<feature type="compositionally biased region" description="Low complexity" evidence="1">
    <location>
        <begin position="45"/>
        <end position="56"/>
    </location>
</feature>
<feature type="region of interest" description="Disordered" evidence="1">
    <location>
        <begin position="1"/>
        <end position="56"/>
    </location>
</feature>
<keyword evidence="3" id="KW-1185">Reference proteome</keyword>
<reference evidence="3" key="1">
    <citation type="journal article" date="2017" name="Genome Biol.">
        <title>Comparative genomics reveals high biological diversity and specific adaptations in the industrially and medically important fungal genus Aspergillus.</title>
        <authorList>
            <person name="de Vries R.P."/>
            <person name="Riley R."/>
            <person name="Wiebenga A."/>
            <person name="Aguilar-Osorio G."/>
            <person name="Amillis S."/>
            <person name="Uchima C.A."/>
            <person name="Anderluh G."/>
            <person name="Asadollahi M."/>
            <person name="Askin M."/>
            <person name="Barry K."/>
            <person name="Battaglia E."/>
            <person name="Bayram O."/>
            <person name="Benocci T."/>
            <person name="Braus-Stromeyer S.A."/>
            <person name="Caldana C."/>
            <person name="Canovas D."/>
            <person name="Cerqueira G.C."/>
            <person name="Chen F."/>
            <person name="Chen W."/>
            <person name="Choi C."/>
            <person name="Clum A."/>
            <person name="Dos Santos R.A."/>
            <person name="Damasio A.R."/>
            <person name="Diallinas G."/>
            <person name="Emri T."/>
            <person name="Fekete E."/>
            <person name="Flipphi M."/>
            <person name="Freyberg S."/>
            <person name="Gallo A."/>
            <person name="Gournas C."/>
            <person name="Habgood R."/>
            <person name="Hainaut M."/>
            <person name="Harispe M.L."/>
            <person name="Henrissat B."/>
            <person name="Hilden K.S."/>
            <person name="Hope R."/>
            <person name="Hossain A."/>
            <person name="Karabika E."/>
            <person name="Karaffa L."/>
            <person name="Karanyi Z."/>
            <person name="Krasevec N."/>
            <person name="Kuo A."/>
            <person name="Kusch H."/>
            <person name="LaButti K."/>
            <person name="Lagendijk E.L."/>
            <person name="Lapidus A."/>
            <person name="Levasseur A."/>
            <person name="Lindquist E."/>
            <person name="Lipzen A."/>
            <person name="Logrieco A.F."/>
            <person name="MacCabe A."/>
            <person name="Maekelae M.R."/>
            <person name="Malavazi I."/>
            <person name="Melin P."/>
            <person name="Meyer V."/>
            <person name="Mielnichuk N."/>
            <person name="Miskei M."/>
            <person name="Molnar A.P."/>
            <person name="Mule G."/>
            <person name="Ngan C.Y."/>
            <person name="Orejas M."/>
            <person name="Orosz E."/>
            <person name="Ouedraogo J.P."/>
            <person name="Overkamp K.M."/>
            <person name="Park H.-S."/>
            <person name="Perrone G."/>
            <person name="Piumi F."/>
            <person name="Punt P.J."/>
            <person name="Ram A.F."/>
            <person name="Ramon A."/>
            <person name="Rauscher S."/>
            <person name="Record E."/>
            <person name="Riano-Pachon D.M."/>
            <person name="Robert V."/>
            <person name="Roehrig J."/>
            <person name="Ruller R."/>
            <person name="Salamov A."/>
            <person name="Salih N.S."/>
            <person name="Samson R.A."/>
            <person name="Sandor E."/>
            <person name="Sanguinetti M."/>
            <person name="Schuetze T."/>
            <person name="Sepcic K."/>
            <person name="Shelest E."/>
            <person name="Sherlock G."/>
            <person name="Sophianopoulou V."/>
            <person name="Squina F.M."/>
            <person name="Sun H."/>
            <person name="Susca A."/>
            <person name="Todd R.B."/>
            <person name="Tsang A."/>
            <person name="Unkles S.E."/>
            <person name="van de Wiele N."/>
            <person name="van Rossen-Uffink D."/>
            <person name="Oliveira J.V."/>
            <person name="Vesth T.C."/>
            <person name="Visser J."/>
            <person name="Yu J.-H."/>
            <person name="Zhou M."/>
            <person name="Andersen M.R."/>
            <person name="Archer D.B."/>
            <person name="Baker S.E."/>
            <person name="Benoit I."/>
            <person name="Brakhage A.A."/>
            <person name="Braus G.H."/>
            <person name="Fischer R."/>
            <person name="Frisvad J.C."/>
            <person name="Goldman G.H."/>
            <person name="Houbraken J."/>
            <person name="Oakley B."/>
            <person name="Pocsi I."/>
            <person name="Scazzocchio C."/>
            <person name="Seiboth B."/>
            <person name="vanKuyk P.A."/>
            <person name="Wortman J."/>
            <person name="Dyer P.S."/>
            <person name="Grigoriev I.V."/>
        </authorList>
    </citation>
    <scope>NUCLEOTIDE SEQUENCE [LARGE SCALE GENOMIC DNA]</scope>
    <source>
        <strain evidence="3">CBS 583.65</strain>
    </source>
</reference>
<evidence type="ECO:0000313" key="3">
    <source>
        <dbReference type="Proteomes" id="UP000184073"/>
    </source>
</evidence>
<evidence type="ECO:0000313" key="2">
    <source>
        <dbReference type="EMBL" id="OJJ03663.1"/>
    </source>
</evidence>
<feature type="compositionally biased region" description="Low complexity" evidence="1">
    <location>
        <begin position="222"/>
        <end position="231"/>
    </location>
</feature>
<feature type="compositionally biased region" description="Polar residues" evidence="1">
    <location>
        <begin position="525"/>
        <end position="539"/>
    </location>
</feature>
<feature type="compositionally biased region" description="Polar residues" evidence="1">
    <location>
        <begin position="291"/>
        <end position="300"/>
    </location>
</feature>
<proteinExistence type="predicted"/>
<dbReference type="EMBL" id="KV878130">
    <property type="protein sequence ID" value="OJJ03663.1"/>
    <property type="molecule type" value="Genomic_DNA"/>
</dbReference>
<dbReference type="OrthoDB" id="4226789at2759"/>
<gene>
    <name evidence="2" type="ORF">ASPVEDRAFT_54023</name>
</gene>
<feature type="region of interest" description="Disordered" evidence="1">
    <location>
        <begin position="290"/>
        <end position="351"/>
    </location>
</feature>
<sequence>MANEQAPYHGEGVEAQLRWRSRDDEHRSPQIVHESPSSFHKVDLGSPRGRPSSPCPSCTYHNHHAFQQQGYTTSTESLAGCPPQLSVRKRHQRPRREMTQDEQSVHLEEMNIHRMLASSGSTSHMQPQKHPFDENQSSSNAGTWNANRYQTFNNPNLMPPIWDKPEAKSLSIELSRTQGTRSPYSPKASIPSAGYDYDEQSFVDFAEDTSTKLPSRRPYLPSEHASASATADEANALRSKFTERLGSNQSVGPAIFESSEGETGVSARKLSIGWMTEGRRIGYGYTLVPPDNSSEGNEQICNGPALPGGYDATKNSPNGSFAGSANGRFDRQGSPLRGKSSQAPSKTNESSFDISTIFQKLNLPRWTGANFTLGSSKNSDAGSCGSGGSSLFGILSNKKKDHEEIGTNVDADNPWEFCSWVRPVQNSGGQQAPQQNIVQSREHTEAQLIEKLAILRRRGGVWTTKRKVAKIARSLEKQADRAVAKFAAPAEHLPVVQRKTTRVFRLRGPGSKEQPRGIHVGGPTFSANQVGGLHQSQKPQYRPSERTSSGRSSRDWDSLYEECLEQHSIPD</sequence>
<feature type="region of interest" description="Disordered" evidence="1">
    <location>
        <begin position="119"/>
        <end position="143"/>
    </location>
</feature>
<dbReference type="RefSeq" id="XP_040669425.1">
    <property type="nucleotide sequence ID" value="XM_040814873.1"/>
</dbReference>
<dbReference type="Proteomes" id="UP000184073">
    <property type="component" value="Unassembled WGS sequence"/>
</dbReference>
<feature type="compositionally biased region" description="Polar residues" evidence="1">
    <location>
        <begin position="134"/>
        <end position="143"/>
    </location>
</feature>
<feature type="compositionally biased region" description="Polar residues" evidence="1">
    <location>
        <begin position="313"/>
        <end position="323"/>
    </location>
</feature>
<name>A0A1L9PQ87_ASPVE</name>
<accession>A0A1L9PQ87</accession>
<feature type="region of interest" description="Disordered" evidence="1">
    <location>
        <begin position="208"/>
        <end position="231"/>
    </location>
</feature>
<feature type="region of interest" description="Disordered" evidence="1">
    <location>
        <begin position="69"/>
        <end position="103"/>
    </location>
</feature>
<feature type="region of interest" description="Disordered" evidence="1">
    <location>
        <begin position="507"/>
        <end position="557"/>
    </location>
</feature>